<keyword evidence="3" id="KW-0808">Transferase</keyword>
<dbReference type="PANTHER" id="PTHR43289">
    <property type="entry name" value="MITOGEN-ACTIVATED PROTEIN KINASE KINASE KINASE 20-RELATED"/>
    <property type="match status" value="1"/>
</dbReference>
<dbReference type="EMBL" id="VLLL01000006">
    <property type="protein sequence ID" value="TWJ11627.1"/>
    <property type="molecule type" value="Genomic_DNA"/>
</dbReference>
<keyword evidence="5 10" id="KW-0418">Kinase</keyword>
<evidence type="ECO:0000256" key="4">
    <source>
        <dbReference type="ARBA" id="ARBA00022741"/>
    </source>
</evidence>
<evidence type="ECO:0000313" key="11">
    <source>
        <dbReference type="Proteomes" id="UP000321617"/>
    </source>
</evidence>
<dbReference type="Gene3D" id="3.30.200.20">
    <property type="entry name" value="Phosphorylase Kinase, domain 1"/>
    <property type="match status" value="1"/>
</dbReference>
<evidence type="ECO:0000259" key="9">
    <source>
        <dbReference type="PROSITE" id="PS50011"/>
    </source>
</evidence>
<keyword evidence="2 10" id="KW-0723">Serine/threonine-protein kinase</keyword>
<evidence type="ECO:0000256" key="7">
    <source>
        <dbReference type="SAM" id="MobiDB-lite"/>
    </source>
</evidence>
<keyword evidence="8" id="KW-0812">Transmembrane</keyword>
<feature type="region of interest" description="Disordered" evidence="7">
    <location>
        <begin position="255"/>
        <end position="274"/>
    </location>
</feature>
<evidence type="ECO:0000256" key="3">
    <source>
        <dbReference type="ARBA" id="ARBA00022679"/>
    </source>
</evidence>
<name>A0A562V1F4_9ACTN</name>
<dbReference type="AlphaFoldDB" id="A0A562V1F4"/>
<dbReference type="CDD" id="cd13973">
    <property type="entry name" value="PK_MviN-like"/>
    <property type="match status" value="1"/>
</dbReference>
<proteinExistence type="predicted"/>
<dbReference type="InterPro" id="IPR011009">
    <property type="entry name" value="Kinase-like_dom_sf"/>
</dbReference>
<gene>
    <name evidence="10" type="ORF">LX16_2353</name>
</gene>
<evidence type="ECO:0000256" key="8">
    <source>
        <dbReference type="SAM" id="Phobius"/>
    </source>
</evidence>
<keyword evidence="6" id="KW-0067">ATP-binding</keyword>
<keyword evidence="11" id="KW-1185">Reference proteome</keyword>
<evidence type="ECO:0000256" key="6">
    <source>
        <dbReference type="ARBA" id="ARBA00022840"/>
    </source>
</evidence>
<dbReference type="GO" id="GO:0004674">
    <property type="term" value="F:protein serine/threonine kinase activity"/>
    <property type="evidence" value="ECO:0007669"/>
    <property type="project" value="UniProtKB-KW"/>
</dbReference>
<keyword evidence="8" id="KW-0472">Membrane</keyword>
<feature type="region of interest" description="Disordered" evidence="7">
    <location>
        <begin position="304"/>
        <end position="338"/>
    </location>
</feature>
<dbReference type="PROSITE" id="PS50011">
    <property type="entry name" value="PROTEIN_KINASE_DOM"/>
    <property type="match status" value="1"/>
</dbReference>
<dbReference type="SUPFAM" id="SSF56112">
    <property type="entry name" value="Protein kinase-like (PK-like)"/>
    <property type="match status" value="1"/>
</dbReference>
<organism evidence="10 11">
    <name type="scientific">Stackebrandtia albiflava</name>
    <dbReference type="NCBI Taxonomy" id="406432"/>
    <lineage>
        <taxon>Bacteria</taxon>
        <taxon>Bacillati</taxon>
        <taxon>Actinomycetota</taxon>
        <taxon>Actinomycetes</taxon>
        <taxon>Glycomycetales</taxon>
        <taxon>Glycomycetaceae</taxon>
        <taxon>Stackebrandtia</taxon>
    </lineage>
</organism>
<evidence type="ECO:0000256" key="5">
    <source>
        <dbReference type="ARBA" id="ARBA00022777"/>
    </source>
</evidence>
<dbReference type="Pfam" id="PF00069">
    <property type="entry name" value="Pkinase"/>
    <property type="match status" value="1"/>
</dbReference>
<dbReference type="GO" id="GO:0005524">
    <property type="term" value="F:ATP binding"/>
    <property type="evidence" value="ECO:0007669"/>
    <property type="project" value="UniProtKB-KW"/>
</dbReference>
<evidence type="ECO:0000313" key="10">
    <source>
        <dbReference type="EMBL" id="TWJ11627.1"/>
    </source>
</evidence>
<dbReference type="PANTHER" id="PTHR43289:SF6">
    <property type="entry name" value="SERINE_THREONINE-PROTEIN KINASE NEKL-3"/>
    <property type="match status" value="1"/>
</dbReference>
<dbReference type="EC" id="2.7.11.1" evidence="1"/>
<evidence type="ECO:0000256" key="2">
    <source>
        <dbReference type="ARBA" id="ARBA00022527"/>
    </source>
</evidence>
<dbReference type="RefSeq" id="WP_345740741.1">
    <property type="nucleotide sequence ID" value="NZ_BAABIJ010000002.1"/>
</dbReference>
<accession>A0A562V1F4</accession>
<keyword evidence="4" id="KW-0547">Nucleotide-binding</keyword>
<dbReference type="Proteomes" id="UP000321617">
    <property type="component" value="Unassembled WGS sequence"/>
</dbReference>
<feature type="transmembrane region" description="Helical" evidence="8">
    <location>
        <begin position="278"/>
        <end position="300"/>
    </location>
</feature>
<evidence type="ECO:0000256" key="1">
    <source>
        <dbReference type="ARBA" id="ARBA00012513"/>
    </source>
</evidence>
<dbReference type="Gene3D" id="1.10.510.10">
    <property type="entry name" value="Transferase(Phosphotransferase) domain 1"/>
    <property type="match status" value="1"/>
</dbReference>
<sequence length="482" mass="50300">MAGVATPSIGDLLADRYSLAAHINDDSSGRQVWRGMDVLLNRPVTVVLRIPGGDAAEEMLAAAVAASRVNHPNIVGVYDAVDQGDCAYVVREWVEGQSLRDAISATALEVVDVVEIVQCVAAAVAAVHATGVAHGNIHPGTVLLSTDDRAVLADPRADATATQVGDVRALGATLYCALTGGWPRTVPGPVSLPDGPVDAGGDPLPVSQVRDDVPERLDTLVSELLSAQIAPPSAADLSTELSRLARIADDSTGALALVTPDPDRPQPPLPPRSMRKRLLVGAGALVGLAIAGLIAAMVLIPGEQPTDPGETAQNQTGEEAGQEDDTPAEPTRLELSPDRITVVDPDDGDDSARQNPGFVVDGDGGTAWKTSVYKQVDWGGFKEGMGLLIDLGEEHEVATVNLRMSVSGTTVGVYVGDPGMPGTTPELTVIAEAQDDAGESVTFTPVTDAPATRYLLVWCSVPAELGFEQYQWTVTEIEVFAR</sequence>
<protein>
    <recommendedName>
        <fullName evidence="1">non-specific serine/threonine protein kinase</fullName>
        <ecNumber evidence="1">2.7.11.1</ecNumber>
    </recommendedName>
</protein>
<dbReference type="SMART" id="SM00220">
    <property type="entry name" value="S_TKc"/>
    <property type="match status" value="1"/>
</dbReference>
<reference evidence="10 11" key="1">
    <citation type="journal article" date="2013" name="Stand. Genomic Sci.">
        <title>Genomic Encyclopedia of Type Strains, Phase I: The one thousand microbial genomes (KMG-I) project.</title>
        <authorList>
            <person name="Kyrpides N.C."/>
            <person name="Woyke T."/>
            <person name="Eisen J.A."/>
            <person name="Garrity G."/>
            <person name="Lilburn T.G."/>
            <person name="Beck B.J."/>
            <person name="Whitman W.B."/>
            <person name="Hugenholtz P."/>
            <person name="Klenk H.P."/>
        </authorList>
    </citation>
    <scope>NUCLEOTIDE SEQUENCE [LARGE SCALE GENOMIC DNA]</scope>
    <source>
        <strain evidence="10 11">DSM 45044</strain>
    </source>
</reference>
<comment type="caution">
    <text evidence="10">The sequence shown here is derived from an EMBL/GenBank/DDBJ whole genome shotgun (WGS) entry which is preliminary data.</text>
</comment>
<feature type="domain" description="Protein kinase" evidence="9">
    <location>
        <begin position="1"/>
        <end position="317"/>
    </location>
</feature>
<dbReference type="InterPro" id="IPR000719">
    <property type="entry name" value="Prot_kinase_dom"/>
</dbReference>
<keyword evidence="8" id="KW-1133">Transmembrane helix</keyword>